<feature type="domain" description="Endonuclease/exonuclease/phosphatase" evidence="1">
    <location>
        <begin position="29"/>
        <end position="310"/>
    </location>
</feature>
<sequence length="326" mass="35347">MATTKAEQYGFQKVAGVDASGHAVLRVVQWNLLAQNLTRTAVFPHSVPNNCLKWKNRGPAIVEALRALAADVLLLEEVDQYESYYAPILRKMGYEACYKQRTGKKQDGSLVAWRSDRVRCIERSCIEYNDLCEGLTPPPEGKDARADVGEPDAFTRLNRDCVAATALLEVIPTSDSDISQKILCCATQLFWDPALAEVKLAQAELLAARLKEKSSGEGIPLLLGADMNSLPRDPPVNALMASAGLVNALQVATSDDIALRATTVTPKFTGCIDYIMCSPGLIPVGYLPLPSESHESVGAGLPNGNWPSDHFPVGVELRLQQQSKAV</sequence>
<gene>
    <name evidence="2" type="ORF">CYMTET_28252</name>
</gene>
<keyword evidence="3" id="KW-1185">Reference proteome</keyword>
<dbReference type="SUPFAM" id="SSF56219">
    <property type="entry name" value="DNase I-like"/>
    <property type="match status" value="1"/>
</dbReference>
<evidence type="ECO:0000313" key="3">
    <source>
        <dbReference type="Proteomes" id="UP001190700"/>
    </source>
</evidence>
<accession>A0AAE0FNQ8</accession>
<dbReference type="Pfam" id="PF03372">
    <property type="entry name" value="Exo_endo_phos"/>
    <property type="match status" value="1"/>
</dbReference>
<organism evidence="2 3">
    <name type="scientific">Cymbomonas tetramitiformis</name>
    <dbReference type="NCBI Taxonomy" id="36881"/>
    <lineage>
        <taxon>Eukaryota</taxon>
        <taxon>Viridiplantae</taxon>
        <taxon>Chlorophyta</taxon>
        <taxon>Pyramimonadophyceae</taxon>
        <taxon>Pyramimonadales</taxon>
        <taxon>Pyramimonadaceae</taxon>
        <taxon>Cymbomonas</taxon>
    </lineage>
</organism>
<comment type="caution">
    <text evidence="2">The sequence shown here is derived from an EMBL/GenBank/DDBJ whole genome shotgun (WGS) entry which is preliminary data.</text>
</comment>
<proteinExistence type="predicted"/>
<dbReference type="Proteomes" id="UP001190700">
    <property type="component" value="Unassembled WGS sequence"/>
</dbReference>
<protein>
    <recommendedName>
        <fullName evidence="1">Endonuclease/exonuclease/phosphatase domain-containing protein</fullName>
    </recommendedName>
</protein>
<evidence type="ECO:0000259" key="1">
    <source>
        <dbReference type="Pfam" id="PF03372"/>
    </source>
</evidence>
<dbReference type="PANTHER" id="PTHR12121:SF68">
    <property type="entry name" value="CARBON CATABOLITE REPRESSOR PROTEIN 4 HOMOLOG 4-RELATED"/>
    <property type="match status" value="1"/>
</dbReference>
<name>A0AAE0FNQ8_9CHLO</name>
<dbReference type="PANTHER" id="PTHR12121">
    <property type="entry name" value="CARBON CATABOLITE REPRESSOR PROTEIN 4"/>
    <property type="match status" value="1"/>
</dbReference>
<evidence type="ECO:0000313" key="2">
    <source>
        <dbReference type="EMBL" id="KAK3262918.1"/>
    </source>
</evidence>
<dbReference type="Gene3D" id="3.60.10.10">
    <property type="entry name" value="Endonuclease/exonuclease/phosphatase"/>
    <property type="match status" value="1"/>
</dbReference>
<dbReference type="InterPro" id="IPR005135">
    <property type="entry name" value="Endo/exonuclease/phosphatase"/>
</dbReference>
<dbReference type="EMBL" id="LGRX02015874">
    <property type="protein sequence ID" value="KAK3262918.1"/>
    <property type="molecule type" value="Genomic_DNA"/>
</dbReference>
<dbReference type="InterPro" id="IPR050410">
    <property type="entry name" value="CCR4/nocturin_mRNA_transcr"/>
</dbReference>
<reference evidence="2 3" key="1">
    <citation type="journal article" date="2015" name="Genome Biol. Evol.">
        <title>Comparative Genomics of a Bacterivorous Green Alga Reveals Evolutionary Causalities and Consequences of Phago-Mixotrophic Mode of Nutrition.</title>
        <authorList>
            <person name="Burns J.A."/>
            <person name="Paasch A."/>
            <person name="Narechania A."/>
            <person name="Kim E."/>
        </authorList>
    </citation>
    <scope>NUCLEOTIDE SEQUENCE [LARGE SCALE GENOMIC DNA]</scope>
    <source>
        <strain evidence="2 3">PLY_AMNH</strain>
    </source>
</reference>
<dbReference type="AlphaFoldDB" id="A0AAE0FNQ8"/>
<dbReference type="GO" id="GO:0000175">
    <property type="term" value="F:3'-5'-RNA exonuclease activity"/>
    <property type="evidence" value="ECO:0007669"/>
    <property type="project" value="TreeGrafter"/>
</dbReference>
<dbReference type="InterPro" id="IPR036691">
    <property type="entry name" value="Endo/exonu/phosph_ase_sf"/>
</dbReference>